<evidence type="ECO:0000256" key="10">
    <source>
        <dbReference type="RuleBase" id="RU362068"/>
    </source>
</evidence>
<dbReference type="InterPro" id="IPR050838">
    <property type="entry name" value="Ketopantoate_reductase"/>
</dbReference>
<evidence type="ECO:0000256" key="9">
    <source>
        <dbReference type="ARBA" id="ARBA00048793"/>
    </source>
</evidence>
<evidence type="ECO:0000313" key="14">
    <source>
        <dbReference type="Proteomes" id="UP000244810"/>
    </source>
</evidence>
<gene>
    <name evidence="13" type="ORF">DDE23_00460</name>
</gene>
<dbReference type="RefSeq" id="WP_107754581.1">
    <property type="nucleotide sequence ID" value="NZ_QBKF01000014.1"/>
</dbReference>
<protein>
    <recommendedName>
        <fullName evidence="4 10">2-dehydropantoate 2-reductase</fullName>
        <ecNumber evidence="3 10">1.1.1.169</ecNumber>
    </recommendedName>
    <alternativeName>
        <fullName evidence="8 10">Ketopantoate reductase</fullName>
    </alternativeName>
</protein>
<evidence type="ECO:0000256" key="7">
    <source>
        <dbReference type="ARBA" id="ARBA00023002"/>
    </source>
</evidence>
<dbReference type="PANTHER" id="PTHR43765:SF2">
    <property type="entry name" value="2-DEHYDROPANTOATE 2-REDUCTASE"/>
    <property type="match status" value="1"/>
</dbReference>
<dbReference type="Proteomes" id="UP000244810">
    <property type="component" value="Unassembled WGS sequence"/>
</dbReference>
<evidence type="ECO:0000259" key="11">
    <source>
        <dbReference type="Pfam" id="PF02558"/>
    </source>
</evidence>
<dbReference type="GO" id="GO:0008677">
    <property type="term" value="F:2-dehydropantoate 2-reductase activity"/>
    <property type="evidence" value="ECO:0007669"/>
    <property type="project" value="UniProtKB-EC"/>
</dbReference>
<dbReference type="SUPFAM" id="SSF48179">
    <property type="entry name" value="6-phosphogluconate dehydrogenase C-terminal domain-like"/>
    <property type="match status" value="1"/>
</dbReference>
<keyword evidence="5 10" id="KW-0566">Pantothenate biosynthesis</keyword>
<dbReference type="EC" id="1.1.1.169" evidence="3 10"/>
<accession>A0A2T7UVV9</accession>
<comment type="caution">
    <text evidence="13">The sequence shown here is derived from an EMBL/GenBank/DDBJ whole genome shotgun (WGS) entry which is preliminary data.</text>
</comment>
<dbReference type="InterPro" id="IPR013332">
    <property type="entry name" value="KPR_N"/>
</dbReference>
<keyword evidence="14" id="KW-1185">Reference proteome</keyword>
<dbReference type="GO" id="GO:0050661">
    <property type="term" value="F:NADP binding"/>
    <property type="evidence" value="ECO:0007669"/>
    <property type="project" value="TreeGrafter"/>
</dbReference>
<evidence type="ECO:0000256" key="6">
    <source>
        <dbReference type="ARBA" id="ARBA00022857"/>
    </source>
</evidence>
<dbReference type="Pfam" id="PF02558">
    <property type="entry name" value="ApbA"/>
    <property type="match status" value="1"/>
</dbReference>
<dbReference type="AlphaFoldDB" id="A0A2T7UVV9"/>
<feature type="domain" description="Ketopantoate reductase C-terminal" evidence="12">
    <location>
        <begin position="172"/>
        <end position="292"/>
    </location>
</feature>
<evidence type="ECO:0000256" key="3">
    <source>
        <dbReference type="ARBA" id="ARBA00013014"/>
    </source>
</evidence>
<evidence type="ECO:0000256" key="2">
    <source>
        <dbReference type="ARBA" id="ARBA00007870"/>
    </source>
</evidence>
<dbReference type="Gene3D" id="1.10.1040.10">
    <property type="entry name" value="N-(1-d-carboxylethyl)-l-norvaline Dehydrogenase, domain 2"/>
    <property type="match status" value="1"/>
</dbReference>
<dbReference type="NCBIfam" id="TIGR00745">
    <property type="entry name" value="apbA_panE"/>
    <property type="match status" value="1"/>
</dbReference>
<dbReference type="InterPro" id="IPR013328">
    <property type="entry name" value="6PGD_dom2"/>
</dbReference>
<dbReference type="InterPro" id="IPR008927">
    <property type="entry name" value="6-PGluconate_DH-like_C_sf"/>
</dbReference>
<comment type="pathway">
    <text evidence="1 10">Cofactor biosynthesis; (R)-pantothenate biosynthesis; (R)-pantoate from 3-methyl-2-oxobutanoate: step 2/2.</text>
</comment>
<evidence type="ECO:0000256" key="8">
    <source>
        <dbReference type="ARBA" id="ARBA00032024"/>
    </source>
</evidence>
<dbReference type="SUPFAM" id="SSF51735">
    <property type="entry name" value="NAD(P)-binding Rossmann-fold domains"/>
    <property type="match status" value="1"/>
</dbReference>
<evidence type="ECO:0000256" key="5">
    <source>
        <dbReference type="ARBA" id="ARBA00022655"/>
    </source>
</evidence>
<dbReference type="InterPro" id="IPR013752">
    <property type="entry name" value="KPA_reductase"/>
</dbReference>
<dbReference type="PANTHER" id="PTHR43765">
    <property type="entry name" value="2-DEHYDROPANTOATE 2-REDUCTASE-RELATED"/>
    <property type="match status" value="1"/>
</dbReference>
<reference evidence="13 14" key="1">
    <citation type="journal article" date="2011" name="Syst. Appl. Microbiol.">
        <title>Defluviimonas denitrificans gen. nov., sp. nov., and Pararhodobacter aggregans gen. nov., sp. nov., non-phototrophic Rhodobacteraceae from the biofilter of a marine aquaculture.</title>
        <authorList>
            <person name="Foesel B.U."/>
            <person name="Drake H.L."/>
            <person name="Schramm A."/>
        </authorList>
    </citation>
    <scope>NUCLEOTIDE SEQUENCE [LARGE SCALE GENOMIC DNA]</scope>
    <source>
        <strain evidence="13 14">D1-19</strain>
    </source>
</reference>
<comment type="function">
    <text evidence="10">Catalyzes the NADPH-dependent reduction of ketopantoate into pantoic acid.</text>
</comment>
<dbReference type="Pfam" id="PF08546">
    <property type="entry name" value="ApbA_C"/>
    <property type="match status" value="1"/>
</dbReference>
<dbReference type="InterPro" id="IPR003710">
    <property type="entry name" value="ApbA"/>
</dbReference>
<evidence type="ECO:0000256" key="4">
    <source>
        <dbReference type="ARBA" id="ARBA00019465"/>
    </source>
</evidence>
<proteinExistence type="inferred from homology"/>
<sequence>MRVAIFGAGAVGCYFGAMFARAGTPVTLIGRPSLVEAVTEHGLILEKDGQTEVLQVEATTDPEAVQGAGLVLVCVKSPDTATAGKAIRRHLAPGTTVMSLQNGIGNAEILAEILDRPVLPVVVYVAAAMAGPGHVLHRGRGDLVLGEGPGAQAAAARFRAVQVPAEVSAQAEAALWTKLTLNCALNAISALTLRDYGTIARRPEALATFTALVEECRAVASASGVTLPADMLDRVLALTTTMPGQLSSTAQDVMAGKRTEIAQLNGEIARRGAALGVPAPLNRALAMMVDLLEER</sequence>
<keyword evidence="6 10" id="KW-0521">NADP</keyword>
<organism evidence="13 14">
    <name type="scientific">Pararhodobacter aggregans</name>
    <dbReference type="NCBI Taxonomy" id="404875"/>
    <lineage>
        <taxon>Bacteria</taxon>
        <taxon>Pseudomonadati</taxon>
        <taxon>Pseudomonadota</taxon>
        <taxon>Alphaproteobacteria</taxon>
        <taxon>Rhodobacterales</taxon>
        <taxon>Paracoccaceae</taxon>
        <taxon>Pararhodobacter</taxon>
    </lineage>
</organism>
<dbReference type="OrthoDB" id="9796561at2"/>
<comment type="similarity">
    <text evidence="2 10">Belongs to the ketopantoate reductase family.</text>
</comment>
<keyword evidence="7 10" id="KW-0560">Oxidoreductase</keyword>
<dbReference type="Gene3D" id="3.40.50.720">
    <property type="entry name" value="NAD(P)-binding Rossmann-like Domain"/>
    <property type="match status" value="1"/>
</dbReference>
<dbReference type="GO" id="GO:0005737">
    <property type="term" value="C:cytoplasm"/>
    <property type="evidence" value="ECO:0007669"/>
    <property type="project" value="TreeGrafter"/>
</dbReference>
<evidence type="ECO:0000259" key="12">
    <source>
        <dbReference type="Pfam" id="PF08546"/>
    </source>
</evidence>
<dbReference type="FunFam" id="1.10.1040.10:FF:000017">
    <property type="entry name" value="2-dehydropantoate 2-reductase"/>
    <property type="match status" value="1"/>
</dbReference>
<dbReference type="UniPathway" id="UPA00028">
    <property type="reaction ID" value="UER00004"/>
</dbReference>
<comment type="catalytic activity">
    <reaction evidence="9 10">
        <text>(R)-pantoate + NADP(+) = 2-dehydropantoate + NADPH + H(+)</text>
        <dbReference type="Rhea" id="RHEA:16233"/>
        <dbReference type="ChEBI" id="CHEBI:11561"/>
        <dbReference type="ChEBI" id="CHEBI:15378"/>
        <dbReference type="ChEBI" id="CHEBI:15980"/>
        <dbReference type="ChEBI" id="CHEBI:57783"/>
        <dbReference type="ChEBI" id="CHEBI:58349"/>
        <dbReference type="EC" id="1.1.1.169"/>
    </reaction>
</comment>
<dbReference type="EMBL" id="QDDR01000001">
    <property type="protein sequence ID" value="PVE48913.1"/>
    <property type="molecule type" value="Genomic_DNA"/>
</dbReference>
<evidence type="ECO:0000313" key="13">
    <source>
        <dbReference type="EMBL" id="PVE48913.1"/>
    </source>
</evidence>
<feature type="domain" description="Ketopantoate reductase N-terminal" evidence="11">
    <location>
        <begin position="3"/>
        <end position="149"/>
    </location>
</feature>
<dbReference type="InterPro" id="IPR036291">
    <property type="entry name" value="NAD(P)-bd_dom_sf"/>
</dbReference>
<name>A0A2T7UVV9_9RHOB</name>
<dbReference type="GO" id="GO:0015940">
    <property type="term" value="P:pantothenate biosynthetic process"/>
    <property type="evidence" value="ECO:0007669"/>
    <property type="project" value="UniProtKB-UniPathway"/>
</dbReference>
<evidence type="ECO:0000256" key="1">
    <source>
        <dbReference type="ARBA" id="ARBA00004994"/>
    </source>
</evidence>